<dbReference type="InterPro" id="IPR011583">
    <property type="entry name" value="Chitinase_II/V-like_cat"/>
</dbReference>
<reference evidence="2 3" key="1">
    <citation type="journal article" date="2011" name="EMBO J.">
        <title>Structural diversity of bacterial flagellar motors.</title>
        <authorList>
            <person name="Chen S."/>
            <person name="Beeby M."/>
            <person name="Murphy G.E."/>
            <person name="Leadbetter J.R."/>
            <person name="Hendrixson D.R."/>
            <person name="Briegel A."/>
            <person name="Li Z."/>
            <person name="Shi J."/>
            <person name="Tocheva E.I."/>
            <person name="Muller A."/>
            <person name="Dobro M.J."/>
            <person name="Jensen G.J."/>
        </authorList>
    </citation>
    <scope>NUCLEOTIDE SEQUENCE [LARGE SCALE GENOMIC DNA]</scope>
    <source>
        <strain evidence="2 3">DSM 6540</strain>
    </source>
</reference>
<comment type="caution">
    <text evidence="2">The sequence shown here is derived from an EMBL/GenBank/DDBJ whole genome shotgun (WGS) entry which is preliminary data.</text>
</comment>
<dbReference type="Gene3D" id="3.10.50.10">
    <property type="match status" value="1"/>
</dbReference>
<dbReference type="PROSITE" id="PS51910">
    <property type="entry name" value="GH18_2"/>
    <property type="match status" value="1"/>
</dbReference>
<dbReference type="InterPro" id="IPR029070">
    <property type="entry name" value="Chitinase_insertion_sf"/>
</dbReference>
<protein>
    <submittedName>
        <fullName evidence="2">Chitinase</fullName>
    </submittedName>
</protein>
<dbReference type="eggNOG" id="COG3858">
    <property type="taxonomic scope" value="Bacteria"/>
</dbReference>
<dbReference type="EMBL" id="AFGF01000084">
    <property type="protein sequence ID" value="EGO63903.1"/>
    <property type="molecule type" value="Genomic_DNA"/>
</dbReference>
<dbReference type="RefSeq" id="WP_004095297.1">
    <property type="nucleotide sequence ID" value="NZ_AFGF01000084.1"/>
</dbReference>
<accession>F7NJ76</accession>
<dbReference type="GO" id="GO:0008061">
    <property type="term" value="F:chitin binding"/>
    <property type="evidence" value="ECO:0007669"/>
    <property type="project" value="InterPro"/>
</dbReference>
<dbReference type="PANTHER" id="PTHR46066:SF2">
    <property type="entry name" value="CHITINASE DOMAIN-CONTAINING PROTEIN 1"/>
    <property type="match status" value="1"/>
</dbReference>
<dbReference type="AlphaFoldDB" id="F7NJ76"/>
<evidence type="ECO:0000259" key="1">
    <source>
        <dbReference type="PROSITE" id="PS51910"/>
    </source>
</evidence>
<organism evidence="2 3">
    <name type="scientific">Acetonema longum DSM 6540</name>
    <dbReference type="NCBI Taxonomy" id="1009370"/>
    <lineage>
        <taxon>Bacteria</taxon>
        <taxon>Bacillati</taxon>
        <taxon>Bacillota</taxon>
        <taxon>Negativicutes</taxon>
        <taxon>Acetonemataceae</taxon>
        <taxon>Acetonema</taxon>
    </lineage>
</organism>
<dbReference type="OrthoDB" id="9775889at2"/>
<evidence type="ECO:0000313" key="2">
    <source>
        <dbReference type="EMBL" id="EGO63903.1"/>
    </source>
</evidence>
<keyword evidence="3" id="KW-1185">Reference proteome</keyword>
<feature type="domain" description="GH18" evidence="1">
    <location>
        <begin position="57"/>
        <end position="365"/>
    </location>
</feature>
<dbReference type="STRING" id="1009370.ALO_10589"/>
<dbReference type="InterPro" id="IPR001223">
    <property type="entry name" value="Glyco_hydro18_cat"/>
</dbReference>
<gene>
    <name evidence="2" type="ORF">ALO_10589</name>
</gene>
<sequence length="366" mass="40719">MERKYWWGLAAAVVILTGAGIWGSGHLGGGSGALPAPAPKVLPQPLATPEQQTVQPRLIIGYYENPWPGTGDSSGSLPSMKAFGKAMTAVAPFWYKIRPDGTLESKYSQVVYDTAKQMGLAVYPLMINQGKAIDTILADSRGRTKVIDNIVKEITARNYDGVNIDFEQLAPKHRLNLNMFAAELYLRLKPINKTVIFSVFPQIDVTEDVSGAYDYVELAKNADFLQIMTYDKHWPGSDPGPIAPIDWYEENIQYAIERAGGPHKIIVGVGAYGYDWPREGEADYITYVEATLRAERNAANIQFDAVAKAPHFSYGGRNVWFEDVQSTGAKLDVIAKHNPAGIAIWRIGQEQPEMWREIEKKFPRNR</sequence>
<name>F7NJ76_9FIRM</name>
<dbReference type="SUPFAM" id="SSF51445">
    <property type="entry name" value="(Trans)glycosidases"/>
    <property type="match status" value="1"/>
</dbReference>
<dbReference type="Proteomes" id="UP000003240">
    <property type="component" value="Unassembled WGS sequence"/>
</dbReference>
<dbReference type="PANTHER" id="PTHR46066">
    <property type="entry name" value="CHITINASE DOMAIN-CONTAINING PROTEIN 1 FAMILY MEMBER"/>
    <property type="match status" value="1"/>
</dbReference>
<dbReference type="Gene3D" id="3.20.20.80">
    <property type="entry name" value="Glycosidases"/>
    <property type="match status" value="1"/>
</dbReference>
<dbReference type="SMART" id="SM00636">
    <property type="entry name" value="Glyco_18"/>
    <property type="match status" value="1"/>
</dbReference>
<evidence type="ECO:0000313" key="3">
    <source>
        <dbReference type="Proteomes" id="UP000003240"/>
    </source>
</evidence>
<dbReference type="Pfam" id="PF00704">
    <property type="entry name" value="Glyco_hydro_18"/>
    <property type="match status" value="1"/>
</dbReference>
<dbReference type="GO" id="GO:0005975">
    <property type="term" value="P:carbohydrate metabolic process"/>
    <property type="evidence" value="ECO:0007669"/>
    <property type="project" value="InterPro"/>
</dbReference>
<dbReference type="InterPro" id="IPR017853">
    <property type="entry name" value="GH"/>
</dbReference>
<proteinExistence type="predicted"/>